<accession>A0AAD4MI69</accession>
<evidence type="ECO:0000256" key="3">
    <source>
        <dbReference type="ARBA" id="ARBA00022833"/>
    </source>
</evidence>
<feature type="domain" description="SP-RING-type" evidence="6">
    <location>
        <begin position="45"/>
        <end position="128"/>
    </location>
</feature>
<reference evidence="7" key="1">
    <citation type="submission" date="2022-01" db="EMBL/GenBank/DDBJ databases">
        <title>Genome Sequence Resource for Two Populations of Ditylenchus destructor, the Migratory Endoparasitic Phytonematode.</title>
        <authorList>
            <person name="Zhang H."/>
            <person name="Lin R."/>
            <person name="Xie B."/>
        </authorList>
    </citation>
    <scope>NUCLEOTIDE SEQUENCE</scope>
    <source>
        <strain evidence="7">BazhouSP</strain>
    </source>
</reference>
<evidence type="ECO:0000259" key="6">
    <source>
        <dbReference type="PROSITE" id="PS51044"/>
    </source>
</evidence>
<dbReference type="EMBL" id="JAKKPZ010000969">
    <property type="protein sequence ID" value="KAI1691268.1"/>
    <property type="molecule type" value="Genomic_DNA"/>
</dbReference>
<feature type="compositionally biased region" description="Pro residues" evidence="5">
    <location>
        <begin position="317"/>
        <end position="329"/>
    </location>
</feature>
<feature type="region of interest" description="Disordered" evidence="5">
    <location>
        <begin position="214"/>
        <end position="362"/>
    </location>
</feature>
<dbReference type="Proteomes" id="UP001201812">
    <property type="component" value="Unassembled WGS sequence"/>
</dbReference>
<dbReference type="GO" id="GO:0061665">
    <property type="term" value="F:SUMO ligase activity"/>
    <property type="evidence" value="ECO:0007669"/>
    <property type="project" value="TreeGrafter"/>
</dbReference>
<keyword evidence="2 4" id="KW-0863">Zinc-finger</keyword>
<feature type="compositionally biased region" description="Polar residues" evidence="5">
    <location>
        <begin position="249"/>
        <end position="264"/>
    </location>
</feature>
<dbReference type="InterPro" id="IPR004181">
    <property type="entry name" value="Znf_MIZ"/>
</dbReference>
<evidence type="ECO:0000256" key="1">
    <source>
        <dbReference type="ARBA" id="ARBA00022723"/>
    </source>
</evidence>
<dbReference type="InterPro" id="IPR013083">
    <property type="entry name" value="Znf_RING/FYVE/PHD"/>
</dbReference>
<dbReference type="PROSITE" id="PS51044">
    <property type="entry name" value="ZF_SP_RING"/>
    <property type="match status" value="1"/>
</dbReference>
<feature type="compositionally biased region" description="Low complexity" evidence="5">
    <location>
        <begin position="330"/>
        <end position="344"/>
    </location>
</feature>
<dbReference type="AlphaFoldDB" id="A0AAD4MI69"/>
<proteinExistence type="predicted"/>
<evidence type="ECO:0000256" key="5">
    <source>
        <dbReference type="SAM" id="MobiDB-lite"/>
    </source>
</evidence>
<dbReference type="GO" id="GO:0000785">
    <property type="term" value="C:chromatin"/>
    <property type="evidence" value="ECO:0007669"/>
    <property type="project" value="TreeGrafter"/>
</dbReference>
<dbReference type="GO" id="GO:0016925">
    <property type="term" value="P:protein sumoylation"/>
    <property type="evidence" value="ECO:0007669"/>
    <property type="project" value="TreeGrafter"/>
</dbReference>
<name>A0AAD4MI69_9BILA</name>
<evidence type="ECO:0000313" key="8">
    <source>
        <dbReference type="Proteomes" id="UP001201812"/>
    </source>
</evidence>
<dbReference type="Pfam" id="PF02891">
    <property type="entry name" value="zf-MIZ"/>
    <property type="match status" value="1"/>
</dbReference>
<dbReference type="PANTHER" id="PTHR10782:SF4">
    <property type="entry name" value="TONALLI, ISOFORM E"/>
    <property type="match status" value="1"/>
</dbReference>
<comment type="caution">
    <text evidence="7">The sequence shown here is derived from an EMBL/GenBank/DDBJ whole genome shotgun (WGS) entry which is preliminary data.</text>
</comment>
<keyword evidence="3" id="KW-0862">Zinc</keyword>
<organism evidence="7 8">
    <name type="scientific">Ditylenchus destructor</name>
    <dbReference type="NCBI Taxonomy" id="166010"/>
    <lineage>
        <taxon>Eukaryota</taxon>
        <taxon>Metazoa</taxon>
        <taxon>Ecdysozoa</taxon>
        <taxon>Nematoda</taxon>
        <taxon>Chromadorea</taxon>
        <taxon>Rhabditida</taxon>
        <taxon>Tylenchina</taxon>
        <taxon>Tylenchomorpha</taxon>
        <taxon>Sphaerularioidea</taxon>
        <taxon>Anguinidae</taxon>
        <taxon>Anguininae</taxon>
        <taxon>Ditylenchus</taxon>
    </lineage>
</organism>
<gene>
    <name evidence="7" type="ORF">DdX_21988</name>
</gene>
<evidence type="ECO:0000313" key="7">
    <source>
        <dbReference type="EMBL" id="KAI1691268.1"/>
    </source>
</evidence>
<evidence type="ECO:0000256" key="4">
    <source>
        <dbReference type="PROSITE-ProRule" id="PRU00452"/>
    </source>
</evidence>
<evidence type="ECO:0000256" key="2">
    <source>
        <dbReference type="ARBA" id="ARBA00022771"/>
    </source>
</evidence>
<dbReference type="CDD" id="cd16650">
    <property type="entry name" value="SP-RING_PIAS-like"/>
    <property type="match status" value="1"/>
</dbReference>
<dbReference type="GO" id="GO:0008270">
    <property type="term" value="F:zinc ion binding"/>
    <property type="evidence" value="ECO:0007669"/>
    <property type="project" value="UniProtKB-KW"/>
</dbReference>
<keyword evidence="1" id="KW-0479">Metal-binding</keyword>
<dbReference type="PANTHER" id="PTHR10782">
    <property type="entry name" value="ZINC FINGER MIZ DOMAIN-CONTAINING PROTEIN"/>
    <property type="match status" value="1"/>
</dbReference>
<sequence>MRGAGGGEQRKGVPLERWDVEYTKLIGDKKKRISVETVENAIRRAFEDDMVHQWRISLKCLLSGQRIKVPTRYVDCIHMECFDLEPFLRMKTQKNILTCPICQRDVENALDGLRIDKYFENVLISLPEAMQVELRPDGSFTEVQKESDVIAIDEEESHLSDNNTSGLEEGELFSTDNDECITLSDAEEYIPPNKKPTLELEKTNSRKARQLQLEPTIPIGGGYESQLGSQASNRSPASPIYGVRPMYSPNYSPVSPTYSPRSQNYSPKSPSYSPRSPSYSPASPRYSPSSPQDSPSIPQYSPSSPESWPSSLQYSPSSPPYSPSSPPYSPSSSKYSPSSSQYSPRGNAPSWVDIIIQPKKQG</sequence>
<feature type="compositionally biased region" description="Low complexity" evidence="5">
    <location>
        <begin position="265"/>
        <end position="316"/>
    </location>
</feature>
<keyword evidence="8" id="KW-1185">Reference proteome</keyword>
<dbReference type="Gene3D" id="3.30.40.10">
    <property type="entry name" value="Zinc/RING finger domain, C3HC4 (zinc finger)"/>
    <property type="match status" value="1"/>
</dbReference>
<protein>
    <submittedName>
        <fullName evidence="7">MIZ/SP-RING zinc finger domain-containing protein</fullName>
    </submittedName>
</protein>
<feature type="compositionally biased region" description="Polar residues" evidence="5">
    <location>
        <begin position="226"/>
        <end position="236"/>
    </location>
</feature>